<dbReference type="InParanoid" id="A0CT49"/>
<evidence type="ECO:0000313" key="2">
    <source>
        <dbReference type="EMBL" id="CAK73966.1"/>
    </source>
</evidence>
<dbReference type="GeneID" id="5027148"/>
<dbReference type="AlphaFoldDB" id="A0CT49"/>
<evidence type="ECO:0000256" key="1">
    <source>
        <dbReference type="SAM" id="MobiDB-lite"/>
    </source>
</evidence>
<proteinExistence type="predicted"/>
<feature type="region of interest" description="Disordered" evidence="1">
    <location>
        <begin position="255"/>
        <end position="280"/>
    </location>
</feature>
<organism evidence="2 3">
    <name type="scientific">Paramecium tetraurelia</name>
    <dbReference type="NCBI Taxonomy" id="5888"/>
    <lineage>
        <taxon>Eukaryota</taxon>
        <taxon>Sar</taxon>
        <taxon>Alveolata</taxon>
        <taxon>Ciliophora</taxon>
        <taxon>Intramacronucleata</taxon>
        <taxon>Oligohymenophorea</taxon>
        <taxon>Peniculida</taxon>
        <taxon>Parameciidae</taxon>
        <taxon>Paramecium</taxon>
    </lineage>
</organism>
<dbReference type="KEGG" id="ptm:GSPATT00010199001"/>
<protein>
    <submittedName>
        <fullName evidence="2">Uncharacterized protein</fullName>
    </submittedName>
</protein>
<dbReference type="EMBL" id="CT868174">
    <property type="protein sequence ID" value="CAK73966.1"/>
    <property type="molecule type" value="Genomic_DNA"/>
</dbReference>
<evidence type="ECO:0000313" key="3">
    <source>
        <dbReference type="Proteomes" id="UP000000600"/>
    </source>
</evidence>
<dbReference type="Proteomes" id="UP000000600">
    <property type="component" value="Unassembled WGS sequence"/>
</dbReference>
<dbReference type="HOGENOM" id="CLU_995562_0_0_1"/>
<reference evidence="2 3" key="1">
    <citation type="journal article" date="2006" name="Nature">
        <title>Global trends of whole-genome duplications revealed by the ciliate Paramecium tetraurelia.</title>
        <authorList>
            <consortium name="Genoscope"/>
            <person name="Aury J.-M."/>
            <person name="Jaillon O."/>
            <person name="Duret L."/>
            <person name="Noel B."/>
            <person name="Jubin C."/>
            <person name="Porcel B.M."/>
            <person name="Segurens B."/>
            <person name="Daubin V."/>
            <person name="Anthouard V."/>
            <person name="Aiach N."/>
            <person name="Arnaiz O."/>
            <person name="Billaut A."/>
            <person name="Beisson J."/>
            <person name="Blanc I."/>
            <person name="Bouhouche K."/>
            <person name="Camara F."/>
            <person name="Duharcourt S."/>
            <person name="Guigo R."/>
            <person name="Gogendeau D."/>
            <person name="Katinka M."/>
            <person name="Keller A.-M."/>
            <person name="Kissmehl R."/>
            <person name="Klotz C."/>
            <person name="Koll F."/>
            <person name="Le Moue A."/>
            <person name="Lepere C."/>
            <person name="Malinsky S."/>
            <person name="Nowacki M."/>
            <person name="Nowak J.K."/>
            <person name="Plattner H."/>
            <person name="Poulain J."/>
            <person name="Ruiz F."/>
            <person name="Serrano V."/>
            <person name="Zagulski M."/>
            <person name="Dessen P."/>
            <person name="Betermier M."/>
            <person name="Weissenbach J."/>
            <person name="Scarpelli C."/>
            <person name="Schachter V."/>
            <person name="Sperling L."/>
            <person name="Meyer E."/>
            <person name="Cohen J."/>
            <person name="Wincker P."/>
        </authorList>
    </citation>
    <scope>NUCLEOTIDE SEQUENCE [LARGE SCALE GENOMIC DNA]</scope>
    <source>
        <strain evidence="2 3">Stock d4-2</strain>
    </source>
</reference>
<keyword evidence="3" id="KW-1185">Reference proteome</keyword>
<name>A0CT49_PARTE</name>
<accession>A0CT49</accession>
<dbReference type="RefSeq" id="XP_001441363.1">
    <property type="nucleotide sequence ID" value="XM_001441326.1"/>
</dbReference>
<gene>
    <name evidence="2" type="ORF">GSPATT00010199001</name>
</gene>
<sequence length="280" mass="33688">MQGNNATEKKVIELIEVSLNQDQIRSILKQQQKEFRQYSVEKRKSLILAEELKILKKTECLNLMEQKANKALEYFQPEFPILKFPEDTVLNTYDKTKRWLKEFDFPNKKQYWQEFKKRNFKHYPGQPFSYAPGVPTYFEEFKAYHHIEHEESQVEKYQRLQQYNILYHPGKKYYMFNQQKQLEVNLVDLFSIGLMSMQNQILFIKSNIYLILFLQDSTDYRQMSRESIKSKLNGMQRVKPFTSCSTRSQIFQQKYKPLNAEKTQETAKSSKKPNDDDFDI</sequence>